<reference evidence="1 2" key="1">
    <citation type="journal article" date="2015" name="Genome Biol. Evol.">
        <title>Phylogenomic analyses indicate that early fungi evolved digesting cell walls of algal ancestors of land plants.</title>
        <authorList>
            <person name="Chang Y."/>
            <person name="Wang S."/>
            <person name="Sekimoto S."/>
            <person name="Aerts A.L."/>
            <person name="Choi C."/>
            <person name="Clum A."/>
            <person name="LaButti K.M."/>
            <person name="Lindquist E.A."/>
            <person name="Yee Ngan C."/>
            <person name="Ohm R.A."/>
            <person name="Salamov A.A."/>
            <person name="Grigoriev I.V."/>
            <person name="Spatafora J.W."/>
            <person name="Berbee M.L."/>
        </authorList>
    </citation>
    <scope>NUCLEOTIDE SEQUENCE [LARGE SCALE GENOMIC DNA]</scope>
    <source>
        <strain evidence="1 2">NRRL 28638</strain>
    </source>
</reference>
<gene>
    <name evidence="1" type="ORF">CONCODRAFT_19611</name>
</gene>
<dbReference type="AlphaFoldDB" id="A0A137NX82"/>
<dbReference type="SUPFAM" id="SSF52047">
    <property type="entry name" value="RNI-like"/>
    <property type="match status" value="1"/>
</dbReference>
<name>A0A137NX82_CONC2</name>
<evidence type="ECO:0000313" key="2">
    <source>
        <dbReference type="Proteomes" id="UP000070444"/>
    </source>
</evidence>
<sequence>MDRNDFFYSKKTPWSYTKVWPILDKIGSTSNGAQDRNEAYKAKCIDPFVAKLESELIGYDIHLRKLILKSVMKPGYYLLPTTFKLKYLTQLKLYCCYVDFNDFYKAMNVLNRLKVVELDLVAFINPSEENSSSNIIKFPESLTDLYWKENYISNISLENKSYNFIFSEKFTIRKSIYEPFPQSLPKLERIHISNNPEKLQYINDWIFMNPGLSKISYNVNELNEVDFNLLTNNHGLRELEVEFSSQDHTVNELNLPTLSSVDTLIIRNITTNHFDALKNLTLICPKISKLELDLFNYNESFLTELESQLLNLKHLTLRINSRTELEFNIPSFSNINKLSLHFSNNLIENFLLPLKKNLGIISVSMHKRSITLENYIKNFTHSNWIMTVKGKK</sequence>
<dbReference type="EMBL" id="KQ964636">
    <property type="protein sequence ID" value="KXN67450.1"/>
    <property type="molecule type" value="Genomic_DNA"/>
</dbReference>
<organism evidence="1 2">
    <name type="scientific">Conidiobolus coronatus (strain ATCC 28846 / CBS 209.66 / NRRL 28638)</name>
    <name type="common">Delacroixia coronata</name>
    <dbReference type="NCBI Taxonomy" id="796925"/>
    <lineage>
        <taxon>Eukaryota</taxon>
        <taxon>Fungi</taxon>
        <taxon>Fungi incertae sedis</taxon>
        <taxon>Zoopagomycota</taxon>
        <taxon>Entomophthoromycotina</taxon>
        <taxon>Entomophthoromycetes</taxon>
        <taxon>Entomophthorales</taxon>
        <taxon>Ancylistaceae</taxon>
        <taxon>Conidiobolus</taxon>
    </lineage>
</organism>
<dbReference type="Gene3D" id="3.80.10.10">
    <property type="entry name" value="Ribonuclease Inhibitor"/>
    <property type="match status" value="1"/>
</dbReference>
<dbReference type="Proteomes" id="UP000070444">
    <property type="component" value="Unassembled WGS sequence"/>
</dbReference>
<protein>
    <recommendedName>
        <fullName evidence="3">L domain-like protein</fullName>
    </recommendedName>
</protein>
<evidence type="ECO:0000313" key="1">
    <source>
        <dbReference type="EMBL" id="KXN67450.1"/>
    </source>
</evidence>
<evidence type="ECO:0008006" key="3">
    <source>
        <dbReference type="Google" id="ProtNLM"/>
    </source>
</evidence>
<keyword evidence="2" id="KW-1185">Reference proteome</keyword>
<accession>A0A137NX82</accession>
<dbReference type="InterPro" id="IPR032675">
    <property type="entry name" value="LRR_dom_sf"/>
</dbReference>
<proteinExistence type="predicted"/>